<keyword evidence="2" id="KW-1185">Reference proteome</keyword>
<sequence>MYTGHRHVRNEATKGEVRQMAERFQFPKGENMTFLASLNLIVNLRPSSATILETCDDRSHEEAIRIWTSASSNKDKWPIYIVVQKTCEVLSGLRAWPKLGAN</sequence>
<dbReference type="Proteomes" id="UP000298493">
    <property type="component" value="Unassembled WGS sequence"/>
</dbReference>
<organism evidence="1 2">
    <name type="scientific">Venturia nashicola</name>
    <dbReference type="NCBI Taxonomy" id="86259"/>
    <lineage>
        <taxon>Eukaryota</taxon>
        <taxon>Fungi</taxon>
        <taxon>Dikarya</taxon>
        <taxon>Ascomycota</taxon>
        <taxon>Pezizomycotina</taxon>
        <taxon>Dothideomycetes</taxon>
        <taxon>Pleosporomycetidae</taxon>
        <taxon>Venturiales</taxon>
        <taxon>Venturiaceae</taxon>
        <taxon>Venturia</taxon>
    </lineage>
</organism>
<dbReference type="AlphaFoldDB" id="A0A4Z1P6Q6"/>
<protein>
    <submittedName>
        <fullName evidence="1">Uncharacterized protein</fullName>
    </submittedName>
</protein>
<proteinExistence type="predicted"/>
<name>A0A4Z1P6Q6_9PEZI</name>
<accession>A0A4Z1P6Q6</accession>
<evidence type="ECO:0000313" key="1">
    <source>
        <dbReference type="EMBL" id="TID24817.1"/>
    </source>
</evidence>
<evidence type="ECO:0000313" key="2">
    <source>
        <dbReference type="Proteomes" id="UP000298493"/>
    </source>
</evidence>
<dbReference type="EMBL" id="SNSC02000004">
    <property type="protein sequence ID" value="TID24817.1"/>
    <property type="molecule type" value="Genomic_DNA"/>
</dbReference>
<reference evidence="1 2" key="1">
    <citation type="submission" date="2019-04" db="EMBL/GenBank/DDBJ databases">
        <title>High contiguity whole genome sequence and gene annotation resource for two Venturia nashicola isolates.</title>
        <authorList>
            <person name="Prokchorchik M."/>
            <person name="Won K."/>
            <person name="Lee Y."/>
            <person name="Choi E.D."/>
            <person name="Segonzac C."/>
            <person name="Sohn K.H."/>
        </authorList>
    </citation>
    <scope>NUCLEOTIDE SEQUENCE [LARGE SCALE GENOMIC DNA]</scope>
    <source>
        <strain evidence="1 2">PRI2</strain>
    </source>
</reference>
<comment type="caution">
    <text evidence="1">The sequence shown here is derived from an EMBL/GenBank/DDBJ whole genome shotgun (WGS) entry which is preliminary data.</text>
</comment>
<gene>
    <name evidence="1" type="ORF">E6O75_ATG04022</name>
</gene>